<comment type="caution">
    <text evidence="14">The sequence shown here is derived from an EMBL/GenBank/DDBJ whole genome shotgun (WGS) entry which is preliminary data.</text>
</comment>
<comment type="function">
    <text evidence="7 10 11">Participates actively in the response to hyperosmotic and heat shock by preventing the aggregation of stress-denatured proteins, in association with DnaK and GrpE. It is the nucleotide exchange factor for DnaK and may function as a thermosensor. Unfolded proteins bind initially to DnaJ; upon interaction with the DnaJ-bound protein, DnaK hydrolyzes its bound ATP, resulting in the formation of a stable complex. GrpE releases ADP from DnaK; ATP binding to DnaK triggers the release of the substrate protein, thus completing the reaction cycle. Several rounds of ATP-dependent interactions between DnaJ, DnaK and GrpE are required for fully efficient folding.</text>
</comment>
<evidence type="ECO:0000256" key="2">
    <source>
        <dbReference type="ARBA" id="ARBA00009054"/>
    </source>
</evidence>
<dbReference type="FunFam" id="2.30.22.10:FF:000001">
    <property type="entry name" value="Protein GrpE"/>
    <property type="match status" value="1"/>
</dbReference>
<evidence type="ECO:0000313" key="14">
    <source>
        <dbReference type="EMBL" id="RUL88465.1"/>
    </source>
</evidence>
<dbReference type="PANTHER" id="PTHR21237:SF23">
    <property type="entry name" value="GRPE PROTEIN HOMOLOG, MITOCHONDRIAL"/>
    <property type="match status" value="1"/>
</dbReference>
<evidence type="ECO:0000256" key="7">
    <source>
        <dbReference type="ARBA" id="ARBA00053401"/>
    </source>
</evidence>
<feature type="compositionally biased region" description="Pro residues" evidence="13">
    <location>
        <begin position="1"/>
        <end position="12"/>
    </location>
</feature>
<dbReference type="GO" id="GO:0000774">
    <property type="term" value="F:adenyl-nucleotide exchange factor activity"/>
    <property type="evidence" value="ECO:0007669"/>
    <property type="project" value="InterPro"/>
</dbReference>
<keyword evidence="4 10" id="KW-0963">Cytoplasm</keyword>
<reference evidence="14 15" key="1">
    <citation type="submission" date="2018-12" db="EMBL/GenBank/DDBJ databases">
        <authorList>
            <person name="Toschakov S.V."/>
        </authorList>
    </citation>
    <scope>NUCLEOTIDE SEQUENCE [LARGE SCALE GENOMIC DNA]</scope>
    <source>
        <strain evidence="14 15">GM2012</strain>
    </source>
</reference>
<dbReference type="InterPro" id="IPR000740">
    <property type="entry name" value="GrpE"/>
</dbReference>
<evidence type="ECO:0000256" key="6">
    <source>
        <dbReference type="ARBA" id="ARBA00023186"/>
    </source>
</evidence>
<dbReference type="SUPFAM" id="SSF51064">
    <property type="entry name" value="Head domain of nucleotide exchange factor GrpE"/>
    <property type="match status" value="1"/>
</dbReference>
<evidence type="ECO:0000256" key="8">
    <source>
        <dbReference type="ARBA" id="ARBA00072274"/>
    </source>
</evidence>
<dbReference type="OrthoDB" id="9812586at2"/>
<reference evidence="14 15" key="2">
    <citation type="submission" date="2019-01" db="EMBL/GenBank/DDBJ databases">
        <title>Tautonia sociabilis, a novel thermotolerant planctomycete of Isosphaeraceae family, isolated from a 4000 m deep subterranean habitat.</title>
        <authorList>
            <person name="Kovaleva O.L."/>
            <person name="Elcheninov A.G."/>
            <person name="Van Heerden E."/>
            <person name="Toshchakov S.V."/>
            <person name="Novikov A."/>
            <person name="Bonch-Osmolovskaya E.A."/>
            <person name="Kublanov I.V."/>
        </authorList>
    </citation>
    <scope>NUCLEOTIDE SEQUENCE [LARGE SCALE GENOMIC DNA]</scope>
    <source>
        <strain evidence="14 15">GM2012</strain>
    </source>
</reference>
<dbReference type="GO" id="GO:0006457">
    <property type="term" value="P:protein folding"/>
    <property type="evidence" value="ECO:0007669"/>
    <property type="project" value="InterPro"/>
</dbReference>
<keyword evidence="5 10" id="KW-0346">Stress response</keyword>
<protein>
    <recommendedName>
        <fullName evidence="8 10">Protein GrpE</fullName>
    </recommendedName>
    <alternativeName>
        <fullName evidence="9 10">HSP-70 cofactor</fullName>
    </alternativeName>
</protein>
<dbReference type="GO" id="GO:0005737">
    <property type="term" value="C:cytoplasm"/>
    <property type="evidence" value="ECO:0007669"/>
    <property type="project" value="UniProtKB-SubCell"/>
</dbReference>
<dbReference type="NCBIfam" id="NF010738">
    <property type="entry name" value="PRK14140.1"/>
    <property type="match status" value="1"/>
</dbReference>
<comment type="similarity">
    <text evidence="2 10 12">Belongs to the GrpE family.</text>
</comment>
<gene>
    <name evidence="10 14" type="primary">grpE</name>
    <name evidence="14" type="ORF">TsocGM_07050</name>
</gene>
<evidence type="ECO:0000256" key="1">
    <source>
        <dbReference type="ARBA" id="ARBA00004496"/>
    </source>
</evidence>
<evidence type="ECO:0000256" key="11">
    <source>
        <dbReference type="RuleBase" id="RU000639"/>
    </source>
</evidence>
<dbReference type="AlphaFoldDB" id="A0A432MMY9"/>
<dbReference type="PRINTS" id="PR00773">
    <property type="entry name" value="GRPEPROTEIN"/>
</dbReference>
<keyword evidence="15" id="KW-1185">Reference proteome</keyword>
<dbReference type="Gene3D" id="2.30.22.10">
    <property type="entry name" value="Head domain of nucleotide exchange factor GrpE"/>
    <property type="match status" value="1"/>
</dbReference>
<dbReference type="PANTHER" id="PTHR21237">
    <property type="entry name" value="GRPE PROTEIN"/>
    <property type="match status" value="1"/>
</dbReference>
<dbReference type="CDD" id="cd00446">
    <property type="entry name" value="GrpE"/>
    <property type="match status" value="1"/>
</dbReference>
<dbReference type="GO" id="GO:0042803">
    <property type="term" value="F:protein homodimerization activity"/>
    <property type="evidence" value="ECO:0007669"/>
    <property type="project" value="InterPro"/>
</dbReference>
<dbReference type="InterPro" id="IPR009012">
    <property type="entry name" value="GrpE_head"/>
</dbReference>
<dbReference type="Gene3D" id="3.90.20.20">
    <property type="match status" value="1"/>
</dbReference>
<dbReference type="GO" id="GO:0051087">
    <property type="term" value="F:protein-folding chaperone binding"/>
    <property type="evidence" value="ECO:0007669"/>
    <property type="project" value="InterPro"/>
</dbReference>
<dbReference type="Pfam" id="PF01025">
    <property type="entry name" value="GrpE"/>
    <property type="match status" value="1"/>
</dbReference>
<evidence type="ECO:0000256" key="9">
    <source>
        <dbReference type="ARBA" id="ARBA00076414"/>
    </source>
</evidence>
<evidence type="ECO:0000256" key="3">
    <source>
        <dbReference type="ARBA" id="ARBA00011738"/>
    </source>
</evidence>
<organism evidence="14 15">
    <name type="scientific">Tautonia sociabilis</name>
    <dbReference type="NCBI Taxonomy" id="2080755"/>
    <lineage>
        <taxon>Bacteria</taxon>
        <taxon>Pseudomonadati</taxon>
        <taxon>Planctomycetota</taxon>
        <taxon>Planctomycetia</taxon>
        <taxon>Isosphaerales</taxon>
        <taxon>Isosphaeraceae</taxon>
        <taxon>Tautonia</taxon>
    </lineage>
</organism>
<dbReference type="InterPro" id="IPR013805">
    <property type="entry name" value="GrpE_CC"/>
</dbReference>
<comment type="subcellular location">
    <subcellularLocation>
        <location evidence="1 10">Cytoplasm</location>
    </subcellularLocation>
</comment>
<dbReference type="PROSITE" id="PS01071">
    <property type="entry name" value="GRPE"/>
    <property type="match status" value="1"/>
</dbReference>
<evidence type="ECO:0000256" key="5">
    <source>
        <dbReference type="ARBA" id="ARBA00023016"/>
    </source>
</evidence>
<dbReference type="HAMAP" id="MF_01151">
    <property type="entry name" value="GrpE"/>
    <property type="match status" value="1"/>
</dbReference>
<evidence type="ECO:0000313" key="15">
    <source>
        <dbReference type="Proteomes" id="UP000280296"/>
    </source>
</evidence>
<evidence type="ECO:0000256" key="13">
    <source>
        <dbReference type="SAM" id="MobiDB-lite"/>
    </source>
</evidence>
<dbReference type="GO" id="GO:0051082">
    <property type="term" value="F:unfolded protein binding"/>
    <property type="evidence" value="ECO:0007669"/>
    <property type="project" value="TreeGrafter"/>
</dbReference>
<evidence type="ECO:0000256" key="12">
    <source>
        <dbReference type="RuleBase" id="RU004478"/>
    </source>
</evidence>
<evidence type="ECO:0000256" key="4">
    <source>
        <dbReference type="ARBA" id="ARBA00022490"/>
    </source>
</evidence>
<accession>A0A432MMY9</accession>
<proteinExistence type="inferred from homology"/>
<dbReference type="SUPFAM" id="SSF58014">
    <property type="entry name" value="Coiled-coil domain of nucleotide exchange factor GrpE"/>
    <property type="match status" value="1"/>
</dbReference>
<comment type="subunit">
    <text evidence="3 10">Homodimer.</text>
</comment>
<name>A0A432MMY9_9BACT</name>
<feature type="region of interest" description="Disordered" evidence="13">
    <location>
        <begin position="1"/>
        <end position="29"/>
    </location>
</feature>
<dbReference type="RefSeq" id="WP_126724600.1">
    <property type="nucleotide sequence ID" value="NZ_RYZH01000010.1"/>
</dbReference>
<dbReference type="Proteomes" id="UP000280296">
    <property type="component" value="Unassembled WGS sequence"/>
</dbReference>
<keyword evidence="6 10" id="KW-0143">Chaperone</keyword>
<dbReference type="EMBL" id="RYZH01000010">
    <property type="protein sequence ID" value="RUL88465.1"/>
    <property type="molecule type" value="Genomic_DNA"/>
</dbReference>
<sequence>MSDPNAPNPPDGVEPNADARASAEGADDQNAALRAQLDEVSRQRDDYLEQLRRSQADFLNFQKRSRSQAEADRAYAVAPLANDLLAVIDNFERAIDAARQSGSEAIITGLDMVHRQLLEALAKHGVEPIPALDQPFDPNVHEALMQQPDADRPEGTVVAELNRGYRLHDRVLRPSRVAVSVKP</sequence>
<evidence type="ECO:0000256" key="10">
    <source>
        <dbReference type="HAMAP-Rule" id="MF_01151"/>
    </source>
</evidence>